<feature type="domain" description="Tc1-like transposase DDE" evidence="2">
    <location>
        <begin position="259"/>
        <end position="408"/>
    </location>
</feature>
<dbReference type="EMBL" id="FXYD01000004">
    <property type="protein sequence ID" value="SMX42383.1"/>
    <property type="molecule type" value="Genomic_DNA"/>
</dbReference>
<dbReference type="Pfam" id="PF13384">
    <property type="entry name" value="HTH_23"/>
    <property type="match status" value="1"/>
</dbReference>
<dbReference type="Pfam" id="PF13358">
    <property type="entry name" value="DDE_3"/>
    <property type="match status" value="1"/>
</dbReference>
<dbReference type="Gene3D" id="3.30.420.10">
    <property type="entry name" value="Ribonuclease H-like superfamily/Ribonuclease H"/>
    <property type="match status" value="1"/>
</dbReference>
<dbReference type="InterPro" id="IPR036397">
    <property type="entry name" value="RNaseH_sf"/>
</dbReference>
<name>A0A238KHU7_9RHOB</name>
<evidence type="ECO:0000256" key="1">
    <source>
        <dbReference type="SAM" id="MobiDB-lite"/>
    </source>
</evidence>
<dbReference type="InterPro" id="IPR047655">
    <property type="entry name" value="Transpos_IS630-like"/>
</dbReference>
<protein>
    <submittedName>
        <fullName evidence="3">Transposase</fullName>
    </submittedName>
</protein>
<dbReference type="InterPro" id="IPR010921">
    <property type="entry name" value="Trp_repressor/repl_initiator"/>
</dbReference>
<dbReference type="GO" id="GO:0006313">
    <property type="term" value="P:DNA transposition"/>
    <property type="evidence" value="ECO:0007669"/>
    <property type="project" value="InterPro"/>
</dbReference>
<dbReference type="InterPro" id="IPR038717">
    <property type="entry name" value="Tc1-like_DDE_dom"/>
</dbReference>
<dbReference type="AlphaFoldDB" id="A0A238KHU7"/>
<organism evidence="3 4">
    <name type="scientific">Octadecabacter ascidiaceicola</name>
    <dbReference type="NCBI Taxonomy" id="1655543"/>
    <lineage>
        <taxon>Bacteria</taxon>
        <taxon>Pseudomonadati</taxon>
        <taxon>Pseudomonadota</taxon>
        <taxon>Alphaproteobacteria</taxon>
        <taxon>Rhodobacterales</taxon>
        <taxon>Roseobacteraceae</taxon>
        <taxon>Octadecabacter</taxon>
    </lineage>
</organism>
<dbReference type="GO" id="GO:0043565">
    <property type="term" value="F:sequence-specific DNA binding"/>
    <property type="evidence" value="ECO:0007669"/>
    <property type="project" value="InterPro"/>
</dbReference>
<reference evidence="4" key="1">
    <citation type="submission" date="2017-05" db="EMBL/GenBank/DDBJ databases">
        <authorList>
            <person name="Rodrigo-Torres L."/>
            <person name="Arahal R. D."/>
            <person name="Lucena T."/>
        </authorList>
    </citation>
    <scope>NUCLEOTIDE SEQUENCE [LARGE SCALE GENOMIC DNA]</scope>
    <source>
        <strain evidence="4">CECT 8868</strain>
    </source>
</reference>
<dbReference type="SUPFAM" id="SSF48295">
    <property type="entry name" value="TrpR-like"/>
    <property type="match status" value="1"/>
</dbReference>
<keyword evidence="4" id="KW-1185">Reference proteome</keyword>
<feature type="region of interest" description="Disordered" evidence="1">
    <location>
        <begin position="435"/>
        <end position="457"/>
    </location>
</feature>
<dbReference type="InterPro" id="IPR009057">
    <property type="entry name" value="Homeodomain-like_sf"/>
</dbReference>
<dbReference type="SUPFAM" id="SSF46689">
    <property type="entry name" value="Homeodomain-like"/>
    <property type="match status" value="1"/>
</dbReference>
<sequence length="457" mass="52018">MSDIANSRRSHTAHFKAQIVIAGLAGTCSVAELCRRENIPESSYYNWRKRFILAGTLGLKRKALRQQTPRKPQSAVRRQNAELVALEALFVNTREALNVFPNRLSEKEKMSVIKLTRTSKVSVRATLQRIGIPRSSYYRWVRQLSDTGTLQNCVRAPGYCCVVDRPDVKKVVFQVMHAPPSNFGFNRTTWKMDELQEAVEKSGVRVGKHSIRRIVKDAGYRWLKARKVLTSNDPEYRQKLSKIQKILGALKRDQGFFSIDEYGPFAVKQRQGKKLVPPGEPFTVPQFQKSKGSLIMTAALELSTNQVTHFYSKKKNTDEMIKLLNLLRVKYSHLGRIFLSWDAASWHVSKKLIENIEHENSRPRNAGGPKVELAPLPAGAQFLNVIEAVFSGMSRAVIHNSNYASKDEAKAAIDRYFSERNEYFQKNPKRAGNKIWGKEPSVSGFSDSNNCKDPRYR</sequence>
<evidence type="ECO:0000313" key="3">
    <source>
        <dbReference type="EMBL" id="SMX42383.1"/>
    </source>
</evidence>
<proteinExistence type="predicted"/>
<evidence type="ECO:0000259" key="2">
    <source>
        <dbReference type="Pfam" id="PF13358"/>
    </source>
</evidence>
<accession>A0A238KHU7</accession>
<dbReference type="Gene3D" id="1.10.10.10">
    <property type="entry name" value="Winged helix-like DNA-binding domain superfamily/Winged helix DNA-binding domain"/>
    <property type="match status" value="1"/>
</dbReference>
<dbReference type="GO" id="GO:0004803">
    <property type="term" value="F:transposase activity"/>
    <property type="evidence" value="ECO:0007669"/>
    <property type="project" value="InterPro"/>
</dbReference>
<dbReference type="Proteomes" id="UP000203464">
    <property type="component" value="Unassembled WGS sequence"/>
</dbReference>
<dbReference type="InterPro" id="IPR002514">
    <property type="entry name" value="Transposase_8"/>
</dbReference>
<dbReference type="RefSeq" id="WP_179214859.1">
    <property type="nucleotide sequence ID" value="NZ_FXYD01000004.1"/>
</dbReference>
<dbReference type="Pfam" id="PF01527">
    <property type="entry name" value="HTH_Tnp_1"/>
    <property type="match status" value="1"/>
</dbReference>
<evidence type="ECO:0000313" key="4">
    <source>
        <dbReference type="Proteomes" id="UP000203464"/>
    </source>
</evidence>
<dbReference type="InterPro" id="IPR036388">
    <property type="entry name" value="WH-like_DNA-bd_sf"/>
</dbReference>
<dbReference type="NCBIfam" id="NF033545">
    <property type="entry name" value="transpos_IS630"/>
    <property type="match status" value="1"/>
</dbReference>
<gene>
    <name evidence="3" type="ORF">OCA8868_02724</name>
</gene>